<keyword evidence="4" id="KW-1185">Reference proteome</keyword>
<evidence type="ECO:0000313" key="3">
    <source>
        <dbReference type="EMBL" id="MDT0441356.1"/>
    </source>
</evidence>
<feature type="domain" description="SnoaL-like" evidence="2">
    <location>
        <begin position="16"/>
        <end position="116"/>
    </location>
</feature>
<dbReference type="RefSeq" id="WP_311615056.1">
    <property type="nucleotide sequence ID" value="NZ_JAVREV010000001.1"/>
</dbReference>
<gene>
    <name evidence="3" type="ORF">RM779_01905</name>
</gene>
<feature type="region of interest" description="Disordered" evidence="1">
    <location>
        <begin position="116"/>
        <end position="140"/>
    </location>
</feature>
<sequence length="140" mass="16087">MKPLAHSTPEQFITDFFSTFHEEVVQGDHVARFYTPDIVIISDGIRLDWDKLLAHIHPVRKNLAEDDEARFEVHEAIADRDWIAVRLTIHAAMRKKRVSTETMSFCTFTSDGRMRRSHGFTRPVTNGPNVREAPRSQEGA</sequence>
<evidence type="ECO:0000259" key="2">
    <source>
        <dbReference type="Pfam" id="PF12680"/>
    </source>
</evidence>
<accession>A0ABU2RX75</accession>
<name>A0ABU2RX75_9ACTN</name>
<dbReference type="InterPro" id="IPR037401">
    <property type="entry name" value="SnoaL-like"/>
</dbReference>
<dbReference type="Pfam" id="PF12680">
    <property type="entry name" value="SnoaL_2"/>
    <property type="match status" value="1"/>
</dbReference>
<dbReference type="Gene3D" id="3.10.450.50">
    <property type="match status" value="1"/>
</dbReference>
<protein>
    <submittedName>
        <fullName evidence="3">Nuclear transport factor 2 family protein</fullName>
    </submittedName>
</protein>
<dbReference type="SUPFAM" id="SSF54427">
    <property type="entry name" value="NTF2-like"/>
    <property type="match status" value="1"/>
</dbReference>
<proteinExistence type="predicted"/>
<dbReference type="InterPro" id="IPR032710">
    <property type="entry name" value="NTF2-like_dom_sf"/>
</dbReference>
<dbReference type="EMBL" id="JAVREV010000001">
    <property type="protein sequence ID" value="MDT0441356.1"/>
    <property type="molecule type" value="Genomic_DNA"/>
</dbReference>
<reference evidence="4" key="1">
    <citation type="submission" date="2023-07" db="EMBL/GenBank/DDBJ databases">
        <title>30 novel species of actinomycetes from the DSMZ collection.</title>
        <authorList>
            <person name="Nouioui I."/>
        </authorList>
    </citation>
    <scope>NUCLEOTIDE SEQUENCE [LARGE SCALE GENOMIC DNA]</scope>
    <source>
        <strain evidence="4">DSM 41886</strain>
    </source>
</reference>
<evidence type="ECO:0000256" key="1">
    <source>
        <dbReference type="SAM" id="MobiDB-lite"/>
    </source>
</evidence>
<organism evidence="3 4">
    <name type="scientific">Streptomyces johnsoniae</name>
    <dbReference type="NCBI Taxonomy" id="3075532"/>
    <lineage>
        <taxon>Bacteria</taxon>
        <taxon>Bacillati</taxon>
        <taxon>Actinomycetota</taxon>
        <taxon>Actinomycetes</taxon>
        <taxon>Kitasatosporales</taxon>
        <taxon>Streptomycetaceae</taxon>
        <taxon>Streptomyces</taxon>
    </lineage>
</organism>
<dbReference type="Proteomes" id="UP001183615">
    <property type="component" value="Unassembled WGS sequence"/>
</dbReference>
<comment type="caution">
    <text evidence="3">The sequence shown here is derived from an EMBL/GenBank/DDBJ whole genome shotgun (WGS) entry which is preliminary data.</text>
</comment>
<evidence type="ECO:0000313" key="4">
    <source>
        <dbReference type="Proteomes" id="UP001183615"/>
    </source>
</evidence>